<evidence type="ECO:0000313" key="1">
    <source>
        <dbReference type="EMBL" id="MDN5203589.1"/>
    </source>
</evidence>
<evidence type="ECO:0000313" key="2">
    <source>
        <dbReference type="Proteomes" id="UP001172082"/>
    </source>
</evidence>
<gene>
    <name evidence="1" type="ORF">QQ008_19530</name>
</gene>
<sequence length="155" mass="18365">MKSSAVNVLDTSGIRNTLNKLDIETKAKWGSLTSQHMVEHLSSTMKYSNGKIKHKLYVPEKDLEKYRSFLFQDTAFPKFFKSPVFEKDLPRLNNETISEAVDELLHEIKVFKEHFSNRLETKEMHPIFGELNFNEWVIYHNKHFHHHFNQFELIG</sequence>
<accession>A0ABT8KS77</accession>
<comment type="caution">
    <text evidence="1">The sequence shown here is derived from an EMBL/GenBank/DDBJ whole genome shotgun (WGS) entry which is preliminary data.</text>
</comment>
<keyword evidence="2" id="KW-1185">Reference proteome</keyword>
<dbReference type="Proteomes" id="UP001172082">
    <property type="component" value="Unassembled WGS sequence"/>
</dbReference>
<name>A0ABT8KS77_9BACT</name>
<dbReference type="EMBL" id="JAUJEA010000008">
    <property type="protein sequence ID" value="MDN5203589.1"/>
    <property type="molecule type" value="Genomic_DNA"/>
</dbReference>
<reference evidence="1" key="1">
    <citation type="submission" date="2023-06" db="EMBL/GenBank/DDBJ databases">
        <title>Genomic of Parafulvivirga corallium.</title>
        <authorList>
            <person name="Wang G."/>
        </authorList>
    </citation>
    <scope>NUCLEOTIDE SEQUENCE</scope>
    <source>
        <strain evidence="1">BMA10</strain>
    </source>
</reference>
<protein>
    <recommendedName>
        <fullName evidence="3">DUF1569 domain-containing protein</fullName>
    </recommendedName>
</protein>
<dbReference type="RefSeq" id="WP_346753614.1">
    <property type="nucleotide sequence ID" value="NZ_JAUJEA010000008.1"/>
</dbReference>
<proteinExistence type="predicted"/>
<evidence type="ECO:0008006" key="3">
    <source>
        <dbReference type="Google" id="ProtNLM"/>
    </source>
</evidence>
<dbReference type="InterPro" id="IPR034660">
    <property type="entry name" value="DinB/YfiT-like"/>
</dbReference>
<dbReference type="Gene3D" id="1.20.120.450">
    <property type="entry name" value="dinb family like domain"/>
    <property type="match status" value="1"/>
</dbReference>
<organism evidence="1 2">
    <name type="scientific">Splendidivirga corallicola</name>
    <dbReference type="NCBI Taxonomy" id="3051826"/>
    <lineage>
        <taxon>Bacteria</taxon>
        <taxon>Pseudomonadati</taxon>
        <taxon>Bacteroidota</taxon>
        <taxon>Cytophagia</taxon>
        <taxon>Cytophagales</taxon>
        <taxon>Splendidivirgaceae</taxon>
        <taxon>Splendidivirga</taxon>
    </lineage>
</organism>